<comment type="caution">
    <text evidence="1">The sequence shown here is derived from an EMBL/GenBank/DDBJ whole genome shotgun (WGS) entry which is preliminary data.</text>
</comment>
<gene>
    <name evidence="1" type="ORF">DMB68_18410</name>
</gene>
<dbReference type="RefSeq" id="WP_110348106.1">
    <property type="nucleotide sequence ID" value="NZ_QJHL01000005.1"/>
</dbReference>
<dbReference type="Gene3D" id="3.90.1140.10">
    <property type="entry name" value="Cyclic phosphodiesterase"/>
    <property type="match status" value="1"/>
</dbReference>
<protein>
    <submittedName>
        <fullName evidence="1">2'-5' RNA ligase</fullName>
    </submittedName>
</protein>
<evidence type="ECO:0000313" key="2">
    <source>
        <dbReference type="Proteomes" id="UP000247681"/>
    </source>
</evidence>
<dbReference type="EMBL" id="QJHL01000005">
    <property type="protein sequence ID" value="PXY43563.1"/>
    <property type="molecule type" value="Genomic_DNA"/>
</dbReference>
<organism evidence="1 2">
    <name type="scientific">Flavobacterium hydrophilum</name>
    <dbReference type="NCBI Taxonomy" id="2211445"/>
    <lineage>
        <taxon>Bacteria</taxon>
        <taxon>Pseudomonadati</taxon>
        <taxon>Bacteroidota</taxon>
        <taxon>Flavobacteriia</taxon>
        <taxon>Flavobacteriales</taxon>
        <taxon>Flavobacteriaceae</taxon>
        <taxon>Flavobacterium</taxon>
    </lineage>
</organism>
<proteinExistence type="predicted"/>
<dbReference type="AlphaFoldDB" id="A0A2V4C0A3"/>
<dbReference type="InterPro" id="IPR009097">
    <property type="entry name" value="Cyclic_Pdiesterase"/>
</dbReference>
<dbReference type="Pfam" id="PF13563">
    <property type="entry name" value="2_5_RNA_ligase2"/>
    <property type="match status" value="1"/>
</dbReference>
<dbReference type="Proteomes" id="UP000247681">
    <property type="component" value="Unassembled WGS sequence"/>
</dbReference>
<name>A0A2V4C0A3_9FLAO</name>
<dbReference type="OrthoDB" id="980044at2"/>
<dbReference type="SUPFAM" id="SSF55144">
    <property type="entry name" value="LigT-like"/>
    <property type="match status" value="1"/>
</dbReference>
<evidence type="ECO:0000313" key="1">
    <source>
        <dbReference type="EMBL" id="PXY43563.1"/>
    </source>
</evidence>
<accession>A0A2V4C0A3</accession>
<keyword evidence="2" id="KW-1185">Reference proteome</keyword>
<sequence>MEKKYSVAIYPSNEVIDSVKTMKEYLKSKINWYSSCNSTAHITICEFTIDDAQIDTFKQKLFKTCDTFTPFPIYLDHFSFYENSGAFFIAPNEVSKNNLKPVMKKVQETLKSLKLKKSDDPHLSIGRKLTAENLKIASQLFTTIEIDFLCKEIVLRELDPVKKQFFVIDTFTFNGNVQPEFVQGSLF</sequence>
<dbReference type="GO" id="GO:0016874">
    <property type="term" value="F:ligase activity"/>
    <property type="evidence" value="ECO:0007669"/>
    <property type="project" value="UniProtKB-KW"/>
</dbReference>
<reference evidence="1 2" key="1">
    <citation type="submission" date="2018-05" db="EMBL/GenBank/DDBJ databases">
        <title>Flavobacterium sp. strain IMCC34758, incomplete genome.</title>
        <authorList>
            <person name="Joung Y."/>
        </authorList>
    </citation>
    <scope>NUCLEOTIDE SEQUENCE [LARGE SCALE GENOMIC DNA]</scope>
    <source>
        <strain evidence="1 2">IMCC34758</strain>
    </source>
</reference>
<keyword evidence="1" id="KW-0436">Ligase</keyword>